<evidence type="ECO:0000256" key="1">
    <source>
        <dbReference type="SAM" id="SignalP"/>
    </source>
</evidence>
<gene>
    <name evidence="2" type="ORF">BT96DRAFT_812259</name>
</gene>
<feature type="chain" id="PRO_5025555586" evidence="1">
    <location>
        <begin position="29"/>
        <end position="58"/>
    </location>
</feature>
<name>A0A6A4I125_9AGAR</name>
<organism evidence="2 3">
    <name type="scientific">Gymnopus androsaceus JB14</name>
    <dbReference type="NCBI Taxonomy" id="1447944"/>
    <lineage>
        <taxon>Eukaryota</taxon>
        <taxon>Fungi</taxon>
        <taxon>Dikarya</taxon>
        <taxon>Basidiomycota</taxon>
        <taxon>Agaricomycotina</taxon>
        <taxon>Agaricomycetes</taxon>
        <taxon>Agaricomycetidae</taxon>
        <taxon>Agaricales</taxon>
        <taxon>Marasmiineae</taxon>
        <taxon>Omphalotaceae</taxon>
        <taxon>Gymnopus</taxon>
    </lineage>
</organism>
<keyword evidence="1" id="KW-0732">Signal</keyword>
<dbReference type="OrthoDB" id="2505969at2759"/>
<evidence type="ECO:0000313" key="3">
    <source>
        <dbReference type="Proteomes" id="UP000799118"/>
    </source>
</evidence>
<dbReference type="AlphaFoldDB" id="A0A6A4I125"/>
<dbReference type="InterPro" id="IPR040521">
    <property type="entry name" value="KDZ"/>
</dbReference>
<dbReference type="Pfam" id="PF18758">
    <property type="entry name" value="KDZ"/>
    <property type="match status" value="1"/>
</dbReference>
<sequence length="58" mass="6500">MCGFPDGYAHECLCQLLFLILYIARTGIEDGKGCEPYFRIMNALAGATQHMSVFNCHQ</sequence>
<proteinExistence type="predicted"/>
<keyword evidence="3" id="KW-1185">Reference proteome</keyword>
<evidence type="ECO:0000313" key="2">
    <source>
        <dbReference type="EMBL" id="KAE9405472.1"/>
    </source>
</evidence>
<dbReference type="EMBL" id="ML769409">
    <property type="protein sequence ID" value="KAE9405472.1"/>
    <property type="molecule type" value="Genomic_DNA"/>
</dbReference>
<accession>A0A6A4I125</accession>
<feature type="signal peptide" evidence="1">
    <location>
        <begin position="1"/>
        <end position="28"/>
    </location>
</feature>
<reference evidence="2" key="1">
    <citation type="journal article" date="2019" name="Environ. Microbiol.">
        <title>Fungal ecological strategies reflected in gene transcription - a case study of two litter decomposers.</title>
        <authorList>
            <person name="Barbi F."/>
            <person name="Kohler A."/>
            <person name="Barry K."/>
            <person name="Baskaran P."/>
            <person name="Daum C."/>
            <person name="Fauchery L."/>
            <person name="Ihrmark K."/>
            <person name="Kuo A."/>
            <person name="LaButti K."/>
            <person name="Lipzen A."/>
            <person name="Morin E."/>
            <person name="Grigoriev I.V."/>
            <person name="Henrissat B."/>
            <person name="Lindahl B."/>
            <person name="Martin F."/>
        </authorList>
    </citation>
    <scope>NUCLEOTIDE SEQUENCE</scope>
    <source>
        <strain evidence="2">JB14</strain>
    </source>
</reference>
<dbReference type="Proteomes" id="UP000799118">
    <property type="component" value="Unassembled WGS sequence"/>
</dbReference>
<protein>
    <submittedName>
        <fullName evidence="2">Uncharacterized protein</fullName>
    </submittedName>
</protein>